<keyword evidence="6" id="KW-1185">Reference proteome</keyword>
<dbReference type="SUPFAM" id="SSF47413">
    <property type="entry name" value="lambda repressor-like DNA-binding domains"/>
    <property type="match status" value="1"/>
</dbReference>
<evidence type="ECO:0000256" key="2">
    <source>
        <dbReference type="ARBA" id="ARBA00023125"/>
    </source>
</evidence>
<dbReference type="SUPFAM" id="SSF53822">
    <property type="entry name" value="Periplasmic binding protein-like I"/>
    <property type="match status" value="1"/>
</dbReference>
<dbReference type="RefSeq" id="WP_204132065.1">
    <property type="nucleotide sequence ID" value="NZ_JAFDVD010000016.1"/>
</dbReference>
<dbReference type="Pfam" id="PF00356">
    <property type="entry name" value="LacI"/>
    <property type="match status" value="1"/>
</dbReference>
<keyword evidence="1" id="KW-0805">Transcription regulation</keyword>
<evidence type="ECO:0000259" key="4">
    <source>
        <dbReference type="PROSITE" id="PS50932"/>
    </source>
</evidence>
<dbReference type="PANTHER" id="PTHR30146">
    <property type="entry name" value="LACI-RELATED TRANSCRIPTIONAL REPRESSOR"/>
    <property type="match status" value="1"/>
</dbReference>
<dbReference type="Gene3D" id="1.10.260.40">
    <property type="entry name" value="lambda repressor-like DNA-binding domains"/>
    <property type="match status" value="1"/>
</dbReference>
<keyword evidence="3" id="KW-0804">Transcription</keyword>
<reference evidence="5" key="1">
    <citation type="submission" date="2021-02" db="EMBL/GenBank/DDBJ databases">
        <title>Phycicoccus sp. MQZ13P-5T, whole genome shotgun sequence.</title>
        <authorList>
            <person name="Tuo L."/>
        </authorList>
    </citation>
    <scope>NUCLEOTIDE SEQUENCE</scope>
    <source>
        <strain evidence="5">MQZ13P-5</strain>
    </source>
</reference>
<proteinExistence type="predicted"/>
<dbReference type="InterPro" id="IPR010982">
    <property type="entry name" value="Lambda_DNA-bd_dom_sf"/>
</dbReference>
<dbReference type="CDD" id="cd01392">
    <property type="entry name" value="HTH_LacI"/>
    <property type="match status" value="1"/>
</dbReference>
<evidence type="ECO:0000256" key="1">
    <source>
        <dbReference type="ARBA" id="ARBA00023015"/>
    </source>
</evidence>
<dbReference type="Pfam" id="PF13377">
    <property type="entry name" value="Peripla_BP_3"/>
    <property type="match status" value="1"/>
</dbReference>
<evidence type="ECO:0000313" key="5">
    <source>
        <dbReference type="EMBL" id="MBM6401595.1"/>
    </source>
</evidence>
<protein>
    <submittedName>
        <fullName evidence="5">LacI family DNA-binding transcriptional regulator</fullName>
    </submittedName>
</protein>
<dbReference type="GO" id="GO:0003677">
    <property type="term" value="F:DNA binding"/>
    <property type="evidence" value="ECO:0007669"/>
    <property type="project" value="UniProtKB-KW"/>
</dbReference>
<dbReference type="PANTHER" id="PTHR30146:SF109">
    <property type="entry name" value="HTH-TYPE TRANSCRIPTIONAL REGULATOR GALS"/>
    <property type="match status" value="1"/>
</dbReference>
<dbReference type="CDD" id="cd06267">
    <property type="entry name" value="PBP1_LacI_sugar_binding-like"/>
    <property type="match status" value="1"/>
</dbReference>
<dbReference type="Proteomes" id="UP001430172">
    <property type="component" value="Unassembled WGS sequence"/>
</dbReference>
<dbReference type="PROSITE" id="PS00356">
    <property type="entry name" value="HTH_LACI_1"/>
    <property type="match status" value="1"/>
</dbReference>
<gene>
    <name evidence="5" type="ORF">JQN70_14445</name>
</gene>
<accession>A0ABS2CP36</accession>
<evidence type="ECO:0000313" key="6">
    <source>
        <dbReference type="Proteomes" id="UP001430172"/>
    </source>
</evidence>
<comment type="caution">
    <text evidence="5">The sequence shown here is derived from an EMBL/GenBank/DDBJ whole genome shotgun (WGS) entry which is preliminary data.</text>
</comment>
<sequence length="332" mass="35768">MRDVAALAGVSLKTVSRVVNEEAGVSPDVRERVGAAVRRLDYRPNLAASNLRRTGARTGLIGALVQDLSNSFSAGVLRSLEDIARAHRTAVLAASLDEGVDREQAMVHDLVTRRVDGLVLMPASQRQDYLVAELRTGTPAVFVDRPPRGVDADSVVVDNLLGARLATEHLLDHGHRRIAALFHLPQIPTAHERIAGFTSAHTDRGVRPDDRLVVEGITSTDEATEVVHRLLDLDDPPTAIFAGRNILASGAVRALAERGLRRSVALVSFDDFPMADLLDPGLTVVRQDVSRIGRTVAQMLFERIGGESSPPRHVVIEPTLVVRGSGEIPPPA</sequence>
<name>A0ABS2CP36_9MICO</name>
<organism evidence="5 6">
    <name type="scientific">Phycicoccus sonneratiae</name>
    <dbReference type="NCBI Taxonomy" id="2807628"/>
    <lineage>
        <taxon>Bacteria</taxon>
        <taxon>Bacillati</taxon>
        <taxon>Actinomycetota</taxon>
        <taxon>Actinomycetes</taxon>
        <taxon>Micrococcales</taxon>
        <taxon>Intrasporangiaceae</taxon>
        <taxon>Phycicoccus</taxon>
    </lineage>
</organism>
<dbReference type="PROSITE" id="PS50932">
    <property type="entry name" value="HTH_LACI_2"/>
    <property type="match status" value="1"/>
</dbReference>
<dbReference type="SMART" id="SM00354">
    <property type="entry name" value="HTH_LACI"/>
    <property type="match status" value="1"/>
</dbReference>
<dbReference type="InterPro" id="IPR000843">
    <property type="entry name" value="HTH_LacI"/>
</dbReference>
<dbReference type="InterPro" id="IPR028082">
    <property type="entry name" value="Peripla_BP_I"/>
</dbReference>
<dbReference type="InterPro" id="IPR046335">
    <property type="entry name" value="LacI/GalR-like_sensor"/>
</dbReference>
<dbReference type="EMBL" id="JAFDVD010000016">
    <property type="protein sequence ID" value="MBM6401595.1"/>
    <property type="molecule type" value="Genomic_DNA"/>
</dbReference>
<feature type="domain" description="HTH lacI-type" evidence="4">
    <location>
        <begin position="1"/>
        <end position="53"/>
    </location>
</feature>
<keyword evidence="2 5" id="KW-0238">DNA-binding</keyword>
<evidence type="ECO:0000256" key="3">
    <source>
        <dbReference type="ARBA" id="ARBA00023163"/>
    </source>
</evidence>
<dbReference type="Gene3D" id="3.40.50.2300">
    <property type="match status" value="2"/>
</dbReference>